<dbReference type="Pfam" id="PF10604">
    <property type="entry name" value="Polyketide_cyc2"/>
    <property type="match status" value="1"/>
</dbReference>
<dbReference type="SUPFAM" id="SSF55961">
    <property type="entry name" value="Bet v1-like"/>
    <property type="match status" value="1"/>
</dbReference>
<accession>A0ABV8DYT7</accession>
<dbReference type="InterPro" id="IPR019587">
    <property type="entry name" value="Polyketide_cyclase/dehydratase"/>
</dbReference>
<keyword evidence="2" id="KW-1185">Reference proteome</keyword>
<dbReference type="Proteomes" id="UP001595696">
    <property type="component" value="Unassembled WGS sequence"/>
</dbReference>
<dbReference type="CDD" id="cd07821">
    <property type="entry name" value="PYR_PYL_RCAR_like"/>
    <property type="match status" value="1"/>
</dbReference>
<dbReference type="Gene3D" id="3.30.530.20">
    <property type="match status" value="1"/>
</dbReference>
<sequence>MEVITVERVIDAPVEQVFDWLADAGNYPRSPVVLRARLVRPGVGAPYGEGAVRVLVWVIGWFRERVTAYRPPHEFEYLVERSFPPARHEGGKLTFTAVPGGTAVVWTTTAEIRVPFGAGVLTRVVAKPVIAFVFGRVLAAADRALRT</sequence>
<comment type="caution">
    <text evidence="1">The sequence shown here is derived from an EMBL/GenBank/DDBJ whole genome shotgun (WGS) entry which is preliminary data.</text>
</comment>
<evidence type="ECO:0000313" key="1">
    <source>
        <dbReference type="EMBL" id="MFC3965123.1"/>
    </source>
</evidence>
<proteinExistence type="predicted"/>
<name>A0ABV8DYT7_9NOCA</name>
<dbReference type="InterPro" id="IPR023393">
    <property type="entry name" value="START-like_dom_sf"/>
</dbReference>
<organism evidence="1 2">
    <name type="scientific">Nocardia jiangsuensis</name>
    <dbReference type="NCBI Taxonomy" id="1691563"/>
    <lineage>
        <taxon>Bacteria</taxon>
        <taxon>Bacillati</taxon>
        <taxon>Actinomycetota</taxon>
        <taxon>Actinomycetes</taxon>
        <taxon>Mycobacteriales</taxon>
        <taxon>Nocardiaceae</taxon>
        <taxon>Nocardia</taxon>
    </lineage>
</organism>
<reference evidence="2" key="1">
    <citation type="journal article" date="2019" name="Int. J. Syst. Evol. Microbiol.">
        <title>The Global Catalogue of Microorganisms (GCM) 10K type strain sequencing project: providing services to taxonomists for standard genome sequencing and annotation.</title>
        <authorList>
            <consortium name="The Broad Institute Genomics Platform"/>
            <consortium name="The Broad Institute Genome Sequencing Center for Infectious Disease"/>
            <person name="Wu L."/>
            <person name="Ma J."/>
        </authorList>
    </citation>
    <scope>NUCLEOTIDE SEQUENCE [LARGE SCALE GENOMIC DNA]</scope>
    <source>
        <strain evidence="2">CGMCC 4.7330</strain>
    </source>
</reference>
<dbReference type="RefSeq" id="WP_378614877.1">
    <property type="nucleotide sequence ID" value="NZ_JBHSAX010000019.1"/>
</dbReference>
<dbReference type="EMBL" id="JBHSAX010000019">
    <property type="protein sequence ID" value="MFC3965123.1"/>
    <property type="molecule type" value="Genomic_DNA"/>
</dbReference>
<protein>
    <submittedName>
        <fullName evidence="1">SRPBCC family protein</fullName>
    </submittedName>
</protein>
<evidence type="ECO:0000313" key="2">
    <source>
        <dbReference type="Proteomes" id="UP001595696"/>
    </source>
</evidence>
<gene>
    <name evidence="1" type="ORF">ACFO0B_24310</name>
</gene>